<protein>
    <submittedName>
        <fullName evidence="2">Uncharacterized protein</fullName>
    </submittedName>
</protein>
<evidence type="ECO:0000256" key="1">
    <source>
        <dbReference type="SAM" id="SignalP"/>
    </source>
</evidence>
<feature type="chain" id="PRO_5021435836" evidence="1">
    <location>
        <begin position="20"/>
        <end position="237"/>
    </location>
</feature>
<evidence type="ECO:0000313" key="2">
    <source>
        <dbReference type="EMBL" id="TFI56993.1"/>
    </source>
</evidence>
<dbReference type="EMBL" id="SPDV01000042">
    <property type="protein sequence ID" value="TFI56993.1"/>
    <property type="molecule type" value="Genomic_DNA"/>
</dbReference>
<gene>
    <name evidence="2" type="ORF">E2493_17280</name>
</gene>
<evidence type="ECO:0000313" key="3">
    <source>
        <dbReference type="Proteomes" id="UP000298213"/>
    </source>
</evidence>
<accession>A0A4Y8ZLV8</accession>
<dbReference type="RefSeq" id="WP_135089364.1">
    <property type="nucleotide sequence ID" value="NZ_SPDV01000042.1"/>
</dbReference>
<dbReference type="AlphaFoldDB" id="A0A4Y8ZLV8"/>
<feature type="signal peptide" evidence="1">
    <location>
        <begin position="1"/>
        <end position="19"/>
    </location>
</feature>
<organism evidence="2 3">
    <name type="scientific">Sphingomonas parva</name>
    <dbReference type="NCBI Taxonomy" id="2555898"/>
    <lineage>
        <taxon>Bacteria</taxon>
        <taxon>Pseudomonadati</taxon>
        <taxon>Pseudomonadota</taxon>
        <taxon>Alphaproteobacteria</taxon>
        <taxon>Sphingomonadales</taxon>
        <taxon>Sphingomonadaceae</taxon>
        <taxon>Sphingomonas</taxon>
    </lineage>
</organism>
<reference evidence="2 3" key="1">
    <citation type="submission" date="2019-03" db="EMBL/GenBank/DDBJ databases">
        <title>Genome sequence of Sphingomonas sp. 17J27-24.</title>
        <authorList>
            <person name="Kim M."/>
            <person name="Maeng S."/>
            <person name="Sathiyaraj S."/>
        </authorList>
    </citation>
    <scope>NUCLEOTIDE SEQUENCE [LARGE SCALE GENOMIC DNA]</scope>
    <source>
        <strain evidence="2 3">17J27-24</strain>
    </source>
</reference>
<comment type="caution">
    <text evidence="2">The sequence shown here is derived from an EMBL/GenBank/DDBJ whole genome shotgun (WGS) entry which is preliminary data.</text>
</comment>
<name>A0A4Y8ZLV8_9SPHN</name>
<dbReference type="OrthoDB" id="7594653at2"/>
<dbReference type="Proteomes" id="UP000298213">
    <property type="component" value="Unassembled WGS sequence"/>
</dbReference>
<keyword evidence="1" id="KW-0732">Signal</keyword>
<keyword evidence="3" id="KW-1185">Reference proteome</keyword>
<sequence length="237" mass="25370">MIRVITIGCILAATASAAAAEDLSARETRKLVDKYARCIVAARPIKAAEALVANVDTQTMVRDYTRLIDPACLLHTRSSVVSARFPGDSYRYALADALVRRELAALPAPELANVAPLTYRPLPEPPRPLPEGAGWKAKKEQEEAQDRYLDAAAYDFAARYGECVVRADPVGTKAVLLSEPASAEETTRFAAIVGALQTCVAPGRTQAFTRIVLRGAMAVAYYRLAHAAGRVGGEAAD</sequence>
<proteinExistence type="predicted"/>